<sequence length="392" mass="43658">MRDRDRLTLALVLDSFGNRGNGTSNSAIQYAQGLEALGHRVRLVGVGSTDYPARVHRIPLVSRVAARQQMSFARADPELFRRAFTGVDLVHIYEPFAFGRAALAQARSMGIPVTAGFHIQPENITYSAGPLRWLPGVDAAIYRLFRFWLYDHVGHIHVPTQLTADLLRSHGYKARLHVISNGYQPRFNPGNRYERDRYERQRSDRLIQVAASGRLAREKDHLTLIRALALCRNRRRISLTIAGTGPMERRLRAEADRQLDGMQVSIGFHQNATMPDLLRQADLLIHPSIADLESVSVLEGMACGAVPIIARSDLSAAGHFALTQHSLFPVGKAWALAEQIDWWIDHPDALAVWSGRYAEHAKEHYSLDASVKAFAHMAMQAVSDQRAGAGIA</sequence>
<accession>A0A0F4KUN5</accession>
<evidence type="ECO:0000256" key="2">
    <source>
        <dbReference type="ARBA" id="ARBA00022679"/>
    </source>
</evidence>
<feature type="domain" description="Glycosyl transferase family 1" evidence="3">
    <location>
        <begin position="203"/>
        <end position="352"/>
    </location>
</feature>
<evidence type="ECO:0000259" key="4">
    <source>
        <dbReference type="Pfam" id="PF13439"/>
    </source>
</evidence>
<proteinExistence type="predicted"/>
<evidence type="ECO:0000313" key="5">
    <source>
        <dbReference type="EMBL" id="KJY49768.1"/>
    </source>
</evidence>
<protein>
    <submittedName>
        <fullName evidence="5">Glycosyltransferase</fullName>
    </submittedName>
</protein>
<evidence type="ECO:0000259" key="3">
    <source>
        <dbReference type="Pfam" id="PF00534"/>
    </source>
</evidence>
<reference evidence="5 6" key="1">
    <citation type="submission" date="2014-12" db="EMBL/GenBank/DDBJ databases">
        <title>Comparative genomics of the lactic acid bacteria isolated from the honey bee gut.</title>
        <authorList>
            <person name="Ellegaard K.M."/>
            <person name="Tamarit D."/>
            <person name="Javelind E."/>
            <person name="Olofsson T."/>
            <person name="Andersson S.G."/>
            <person name="Vasquez A."/>
        </authorList>
    </citation>
    <scope>NUCLEOTIDE SEQUENCE [LARGE SCALE GENOMIC DNA]</scope>
    <source>
        <strain evidence="5 6">Bin2</strain>
    </source>
</reference>
<keyword evidence="2" id="KW-0808">Transferase</keyword>
<feature type="domain" description="Glycosyltransferase subfamily 4-like N-terminal" evidence="4">
    <location>
        <begin position="21"/>
        <end position="183"/>
    </location>
</feature>
<dbReference type="PANTHER" id="PTHR45947:SF3">
    <property type="entry name" value="SULFOQUINOVOSYL TRANSFERASE SQD2"/>
    <property type="match status" value="1"/>
</dbReference>
<dbReference type="AlphaFoldDB" id="A0A0F4KUN5"/>
<dbReference type="InterPro" id="IPR050194">
    <property type="entry name" value="Glycosyltransferase_grp1"/>
</dbReference>
<gene>
    <name evidence="5" type="ORF">JF69_10780</name>
</gene>
<dbReference type="PANTHER" id="PTHR45947">
    <property type="entry name" value="SULFOQUINOVOSYL TRANSFERASE SQD2"/>
    <property type="match status" value="1"/>
</dbReference>
<keyword evidence="1" id="KW-0328">Glycosyltransferase</keyword>
<dbReference type="OrthoDB" id="9802525at2"/>
<dbReference type="GO" id="GO:0016757">
    <property type="term" value="F:glycosyltransferase activity"/>
    <property type="evidence" value="ECO:0007669"/>
    <property type="project" value="UniProtKB-KW"/>
</dbReference>
<dbReference type="Gene3D" id="3.40.50.2000">
    <property type="entry name" value="Glycogen Phosphorylase B"/>
    <property type="match status" value="2"/>
</dbReference>
<evidence type="ECO:0000313" key="6">
    <source>
        <dbReference type="Proteomes" id="UP000033648"/>
    </source>
</evidence>
<dbReference type="Pfam" id="PF00534">
    <property type="entry name" value="Glycos_transf_1"/>
    <property type="match status" value="1"/>
</dbReference>
<dbReference type="PATRIC" id="fig|1684.4.peg.1167"/>
<dbReference type="Pfam" id="PF13439">
    <property type="entry name" value="Glyco_transf_4"/>
    <property type="match status" value="1"/>
</dbReference>
<dbReference type="SUPFAM" id="SSF53756">
    <property type="entry name" value="UDP-Glycosyltransferase/glycogen phosphorylase"/>
    <property type="match status" value="1"/>
</dbReference>
<dbReference type="InterPro" id="IPR001296">
    <property type="entry name" value="Glyco_trans_1"/>
</dbReference>
<comment type="caution">
    <text evidence="5">The sequence shown here is derived from an EMBL/GenBank/DDBJ whole genome shotgun (WGS) entry which is preliminary data.</text>
</comment>
<dbReference type="Proteomes" id="UP000033648">
    <property type="component" value="Unassembled WGS sequence"/>
</dbReference>
<name>A0A0F4KUN5_9BIFI</name>
<dbReference type="EMBL" id="JWME01000011">
    <property type="protein sequence ID" value="KJY49768.1"/>
    <property type="molecule type" value="Genomic_DNA"/>
</dbReference>
<dbReference type="GO" id="GO:1901137">
    <property type="term" value="P:carbohydrate derivative biosynthetic process"/>
    <property type="evidence" value="ECO:0007669"/>
    <property type="project" value="UniProtKB-ARBA"/>
</dbReference>
<organism evidence="5 6">
    <name type="scientific">Bifidobacterium asteroides</name>
    <dbReference type="NCBI Taxonomy" id="1684"/>
    <lineage>
        <taxon>Bacteria</taxon>
        <taxon>Bacillati</taxon>
        <taxon>Actinomycetota</taxon>
        <taxon>Actinomycetes</taxon>
        <taxon>Bifidobacteriales</taxon>
        <taxon>Bifidobacteriaceae</taxon>
        <taxon>Bifidobacterium</taxon>
    </lineage>
</organism>
<dbReference type="InterPro" id="IPR028098">
    <property type="entry name" value="Glyco_trans_4-like_N"/>
</dbReference>
<evidence type="ECO:0000256" key="1">
    <source>
        <dbReference type="ARBA" id="ARBA00022676"/>
    </source>
</evidence>